<feature type="domain" description="4'-phosphopantetheinyl transferase" evidence="9">
    <location>
        <begin position="4"/>
        <end position="120"/>
    </location>
</feature>
<sequence>MILGIGVDLVEINRIQKILDRYPERFVKKIFSAEELSWLEEKRFTPERVAALFAAKEACSKALGTGLRGVSWQEMVVYHEPSGKPGLKLRGKALQKFLALGGQNIYLSLSHEKNYALAVVIIEGACL</sequence>
<dbReference type="Proteomes" id="UP000886101">
    <property type="component" value="Unassembled WGS sequence"/>
</dbReference>
<accession>A0A7V5NZE1</accession>
<dbReference type="NCBIfam" id="TIGR00516">
    <property type="entry name" value="acpS"/>
    <property type="match status" value="1"/>
</dbReference>
<evidence type="ECO:0000256" key="3">
    <source>
        <dbReference type="ARBA" id="ARBA00022723"/>
    </source>
</evidence>
<keyword evidence="4 8" id="KW-0276">Fatty acid metabolism</keyword>
<keyword evidence="3 8" id="KW-0479">Metal-binding</keyword>
<dbReference type="HAMAP" id="MF_00101">
    <property type="entry name" value="AcpS"/>
    <property type="match status" value="1"/>
</dbReference>
<evidence type="ECO:0000259" key="9">
    <source>
        <dbReference type="Pfam" id="PF01648"/>
    </source>
</evidence>
<dbReference type="EMBL" id="DROK01000096">
    <property type="protein sequence ID" value="HHI96863.1"/>
    <property type="molecule type" value="Genomic_DNA"/>
</dbReference>
<comment type="catalytic activity">
    <reaction evidence="8">
        <text>apo-[ACP] + CoA = holo-[ACP] + adenosine 3',5'-bisphosphate + H(+)</text>
        <dbReference type="Rhea" id="RHEA:12068"/>
        <dbReference type="Rhea" id="RHEA-COMP:9685"/>
        <dbReference type="Rhea" id="RHEA-COMP:9690"/>
        <dbReference type="ChEBI" id="CHEBI:15378"/>
        <dbReference type="ChEBI" id="CHEBI:29999"/>
        <dbReference type="ChEBI" id="CHEBI:57287"/>
        <dbReference type="ChEBI" id="CHEBI:58343"/>
        <dbReference type="ChEBI" id="CHEBI:64479"/>
        <dbReference type="EC" id="2.7.8.7"/>
    </reaction>
</comment>
<keyword evidence="2 8" id="KW-0808">Transferase</keyword>
<evidence type="ECO:0000256" key="8">
    <source>
        <dbReference type="HAMAP-Rule" id="MF_00101"/>
    </source>
</evidence>
<dbReference type="GO" id="GO:0006633">
    <property type="term" value="P:fatty acid biosynthetic process"/>
    <property type="evidence" value="ECO:0007669"/>
    <property type="project" value="UniProtKB-UniRule"/>
</dbReference>
<dbReference type="AlphaFoldDB" id="A0A7V5NZE1"/>
<evidence type="ECO:0000256" key="1">
    <source>
        <dbReference type="ARBA" id="ARBA00022516"/>
    </source>
</evidence>
<gene>
    <name evidence="8" type="primary">acpS</name>
    <name evidence="10" type="ORF">ENJ96_03330</name>
</gene>
<dbReference type="InterPro" id="IPR002582">
    <property type="entry name" value="ACPS"/>
</dbReference>
<reference evidence="10" key="1">
    <citation type="journal article" date="2020" name="mSystems">
        <title>Genome- and Community-Level Interaction Insights into Carbon Utilization and Element Cycling Functions of Hydrothermarchaeota in Hydrothermal Sediment.</title>
        <authorList>
            <person name="Zhou Z."/>
            <person name="Liu Y."/>
            <person name="Xu W."/>
            <person name="Pan J."/>
            <person name="Luo Z.H."/>
            <person name="Li M."/>
        </authorList>
    </citation>
    <scope>NUCLEOTIDE SEQUENCE [LARGE SCALE GENOMIC DNA]</scope>
    <source>
        <strain evidence="10">HyVt-533</strain>
    </source>
</reference>
<feature type="binding site" evidence="8">
    <location>
        <position position="8"/>
    </location>
    <ligand>
        <name>Mg(2+)</name>
        <dbReference type="ChEBI" id="CHEBI:18420"/>
    </ligand>
</feature>
<dbReference type="InterPro" id="IPR008278">
    <property type="entry name" value="4-PPantetheinyl_Trfase_dom"/>
</dbReference>
<evidence type="ECO:0000256" key="2">
    <source>
        <dbReference type="ARBA" id="ARBA00022679"/>
    </source>
</evidence>
<comment type="caution">
    <text evidence="10">The sequence shown here is derived from an EMBL/GenBank/DDBJ whole genome shotgun (WGS) entry which is preliminary data.</text>
</comment>
<keyword evidence="6 8" id="KW-0443">Lipid metabolism</keyword>
<evidence type="ECO:0000256" key="6">
    <source>
        <dbReference type="ARBA" id="ARBA00023098"/>
    </source>
</evidence>
<dbReference type="SUPFAM" id="SSF56214">
    <property type="entry name" value="4'-phosphopantetheinyl transferase"/>
    <property type="match status" value="1"/>
</dbReference>
<evidence type="ECO:0000313" key="10">
    <source>
        <dbReference type="EMBL" id="HHI96863.1"/>
    </source>
</evidence>
<protein>
    <recommendedName>
        <fullName evidence="8">Holo-[acyl-carrier-protein] synthase</fullName>
        <shortName evidence="8">Holo-ACP synthase</shortName>
        <ecNumber evidence="8">2.7.8.7</ecNumber>
    </recommendedName>
    <alternativeName>
        <fullName evidence="8">4'-phosphopantetheinyl transferase AcpS</fullName>
    </alternativeName>
</protein>
<dbReference type="InterPro" id="IPR004568">
    <property type="entry name" value="Ppantetheine-prot_Trfase_dom"/>
</dbReference>
<proteinExistence type="inferred from homology"/>
<dbReference type="EC" id="2.7.8.7" evidence="8"/>
<dbReference type="NCBIfam" id="NF000832">
    <property type="entry name" value="PRK00070.3-2"/>
    <property type="match status" value="1"/>
</dbReference>
<dbReference type="Gene3D" id="3.90.470.20">
    <property type="entry name" value="4'-phosphopantetheinyl transferase domain"/>
    <property type="match status" value="1"/>
</dbReference>
<evidence type="ECO:0000256" key="4">
    <source>
        <dbReference type="ARBA" id="ARBA00022832"/>
    </source>
</evidence>
<organism evidence="10">
    <name type="scientific">Thermodesulfatator atlanticus</name>
    <dbReference type="NCBI Taxonomy" id="501497"/>
    <lineage>
        <taxon>Bacteria</taxon>
        <taxon>Pseudomonadati</taxon>
        <taxon>Thermodesulfobacteriota</taxon>
        <taxon>Thermodesulfobacteria</taxon>
        <taxon>Thermodesulfobacteriales</taxon>
        <taxon>Thermodesulfatatoraceae</taxon>
        <taxon>Thermodesulfatator</taxon>
    </lineage>
</organism>
<name>A0A7V5NZE1_9BACT</name>
<evidence type="ECO:0000256" key="7">
    <source>
        <dbReference type="ARBA" id="ARBA00023160"/>
    </source>
</evidence>
<dbReference type="NCBIfam" id="TIGR00556">
    <property type="entry name" value="pantethn_trn"/>
    <property type="match status" value="1"/>
</dbReference>
<comment type="function">
    <text evidence="8">Transfers the 4'-phosphopantetheine moiety from coenzyme A to a Ser of acyl-carrier-protein.</text>
</comment>
<comment type="cofactor">
    <cofactor evidence="8">
        <name>Mg(2+)</name>
        <dbReference type="ChEBI" id="CHEBI:18420"/>
    </cofactor>
</comment>
<comment type="subcellular location">
    <subcellularLocation>
        <location evidence="8">Cytoplasm</location>
    </subcellularLocation>
</comment>
<dbReference type="GO" id="GO:0008897">
    <property type="term" value="F:holo-[acyl-carrier-protein] synthase activity"/>
    <property type="evidence" value="ECO:0007669"/>
    <property type="project" value="UniProtKB-UniRule"/>
</dbReference>
<comment type="similarity">
    <text evidence="8">Belongs to the P-Pant transferase superfamily. AcpS family.</text>
</comment>
<keyword evidence="8" id="KW-0963">Cytoplasm</keyword>
<dbReference type="GO" id="GO:0005737">
    <property type="term" value="C:cytoplasm"/>
    <property type="evidence" value="ECO:0007669"/>
    <property type="project" value="UniProtKB-SubCell"/>
</dbReference>
<evidence type="ECO:0000256" key="5">
    <source>
        <dbReference type="ARBA" id="ARBA00022842"/>
    </source>
</evidence>
<dbReference type="GO" id="GO:0000287">
    <property type="term" value="F:magnesium ion binding"/>
    <property type="evidence" value="ECO:0007669"/>
    <property type="project" value="UniProtKB-UniRule"/>
</dbReference>
<feature type="binding site" evidence="8">
    <location>
        <position position="57"/>
    </location>
    <ligand>
        <name>Mg(2+)</name>
        <dbReference type="ChEBI" id="CHEBI:18420"/>
    </ligand>
</feature>
<keyword evidence="5 8" id="KW-0460">Magnesium</keyword>
<dbReference type="Pfam" id="PF01648">
    <property type="entry name" value="ACPS"/>
    <property type="match status" value="1"/>
</dbReference>
<dbReference type="InterPro" id="IPR037143">
    <property type="entry name" value="4-PPantetheinyl_Trfase_dom_sf"/>
</dbReference>
<keyword evidence="7 8" id="KW-0275">Fatty acid biosynthesis</keyword>
<keyword evidence="1 8" id="KW-0444">Lipid biosynthesis</keyword>